<accession>A0ABW5XCV2</accession>
<proteinExistence type="predicted"/>
<keyword evidence="3" id="KW-1185">Reference proteome</keyword>
<sequence>MTDQIPPDMPGPDVDDVNLDDLPPGVEEETREFAKQAYVNDLAAALGQVPRPINWRNLPPSRPRARAP</sequence>
<name>A0ABW5XCV2_9MICO</name>
<organism evidence="2 3">
    <name type="scientific">Populibacterium corticicola</name>
    <dbReference type="NCBI Taxonomy" id="1812826"/>
    <lineage>
        <taxon>Bacteria</taxon>
        <taxon>Bacillati</taxon>
        <taxon>Actinomycetota</taxon>
        <taxon>Actinomycetes</taxon>
        <taxon>Micrococcales</taxon>
        <taxon>Jonesiaceae</taxon>
        <taxon>Populibacterium</taxon>
    </lineage>
</organism>
<dbReference type="RefSeq" id="WP_377464639.1">
    <property type="nucleotide sequence ID" value="NZ_JBHUOP010000001.1"/>
</dbReference>
<evidence type="ECO:0000256" key="1">
    <source>
        <dbReference type="SAM" id="MobiDB-lite"/>
    </source>
</evidence>
<evidence type="ECO:0000313" key="3">
    <source>
        <dbReference type="Proteomes" id="UP001597391"/>
    </source>
</evidence>
<evidence type="ECO:0000313" key="2">
    <source>
        <dbReference type="EMBL" id="MFD2839204.1"/>
    </source>
</evidence>
<comment type="caution">
    <text evidence="2">The sequence shown here is derived from an EMBL/GenBank/DDBJ whole genome shotgun (WGS) entry which is preliminary data.</text>
</comment>
<dbReference type="EMBL" id="JBHUOP010000001">
    <property type="protein sequence ID" value="MFD2839204.1"/>
    <property type="molecule type" value="Genomic_DNA"/>
</dbReference>
<gene>
    <name evidence="2" type="ORF">ACFSYH_01265</name>
</gene>
<dbReference type="Proteomes" id="UP001597391">
    <property type="component" value="Unassembled WGS sequence"/>
</dbReference>
<reference evidence="3" key="1">
    <citation type="journal article" date="2019" name="Int. J. Syst. Evol. Microbiol.">
        <title>The Global Catalogue of Microorganisms (GCM) 10K type strain sequencing project: providing services to taxonomists for standard genome sequencing and annotation.</title>
        <authorList>
            <consortium name="The Broad Institute Genomics Platform"/>
            <consortium name="The Broad Institute Genome Sequencing Center for Infectious Disease"/>
            <person name="Wu L."/>
            <person name="Ma J."/>
        </authorList>
    </citation>
    <scope>NUCLEOTIDE SEQUENCE [LARGE SCALE GENOMIC DNA]</scope>
    <source>
        <strain evidence="3">KCTC 33576</strain>
    </source>
</reference>
<feature type="region of interest" description="Disordered" evidence="1">
    <location>
        <begin position="1"/>
        <end position="24"/>
    </location>
</feature>
<protein>
    <submittedName>
        <fullName evidence="2">Uncharacterized protein</fullName>
    </submittedName>
</protein>